<dbReference type="RefSeq" id="WP_091686364.1">
    <property type="nucleotide sequence ID" value="NZ_FOSN01000027.1"/>
</dbReference>
<proteinExistence type="predicted"/>
<accession>A0A1I4CTJ4</accession>
<dbReference type="InterPro" id="IPR038573">
    <property type="entry name" value="BrnT_sf"/>
</dbReference>
<organism evidence="1 2">
    <name type="scientific">Methylocapsa palsarum</name>
    <dbReference type="NCBI Taxonomy" id="1612308"/>
    <lineage>
        <taxon>Bacteria</taxon>
        <taxon>Pseudomonadati</taxon>
        <taxon>Pseudomonadota</taxon>
        <taxon>Alphaproteobacteria</taxon>
        <taxon>Hyphomicrobiales</taxon>
        <taxon>Beijerinckiaceae</taxon>
        <taxon>Methylocapsa</taxon>
    </lineage>
</organism>
<protein>
    <submittedName>
        <fullName evidence="1">Uncharacterized protein</fullName>
    </submittedName>
</protein>
<dbReference type="InterPro" id="IPR007460">
    <property type="entry name" value="BrnT_toxin"/>
</dbReference>
<dbReference type="STRING" id="1612308.SAMN05444581_1277"/>
<name>A0A1I4CTJ4_9HYPH</name>
<gene>
    <name evidence="1" type="ORF">SAMN05444581_1277</name>
</gene>
<evidence type="ECO:0000313" key="2">
    <source>
        <dbReference type="Proteomes" id="UP000198755"/>
    </source>
</evidence>
<dbReference type="EMBL" id="FOSN01000027">
    <property type="protein sequence ID" value="SFK83241.1"/>
    <property type="molecule type" value="Genomic_DNA"/>
</dbReference>
<evidence type="ECO:0000313" key="1">
    <source>
        <dbReference type="EMBL" id="SFK83241.1"/>
    </source>
</evidence>
<dbReference type="OrthoDB" id="839663at2"/>
<sequence length="88" mass="10119">MKITFDPVKRDKTLAERGLDFADAAEVFAGPTVENEDEHADYGERRMICFGVLYGRAVVVCYVQRGEARHVFSMRKANDREQAKHKDR</sequence>
<keyword evidence="2" id="KW-1185">Reference proteome</keyword>
<dbReference type="Pfam" id="PF04365">
    <property type="entry name" value="BrnT_toxin"/>
    <property type="match status" value="1"/>
</dbReference>
<dbReference type="AlphaFoldDB" id="A0A1I4CTJ4"/>
<dbReference type="Gene3D" id="3.10.450.530">
    <property type="entry name" value="Ribonuclease toxin, BrnT, of type II toxin-antitoxin system"/>
    <property type="match status" value="1"/>
</dbReference>
<dbReference type="Proteomes" id="UP000198755">
    <property type="component" value="Unassembled WGS sequence"/>
</dbReference>
<reference evidence="1 2" key="1">
    <citation type="submission" date="2016-10" db="EMBL/GenBank/DDBJ databases">
        <authorList>
            <person name="de Groot N.N."/>
        </authorList>
    </citation>
    <scope>NUCLEOTIDE SEQUENCE [LARGE SCALE GENOMIC DNA]</scope>
    <source>
        <strain evidence="1 2">NE2</strain>
    </source>
</reference>